<dbReference type="Proteomes" id="UP001501057">
    <property type="component" value="Unassembled WGS sequence"/>
</dbReference>
<dbReference type="SUPFAM" id="SSF142433">
    <property type="entry name" value="CinA-like"/>
    <property type="match status" value="1"/>
</dbReference>
<dbReference type="Pfam" id="PF02464">
    <property type="entry name" value="CinA"/>
    <property type="match status" value="1"/>
</dbReference>
<dbReference type="InterPro" id="IPR036653">
    <property type="entry name" value="CinA-like_C"/>
</dbReference>
<dbReference type="InterPro" id="IPR008136">
    <property type="entry name" value="CinA_C"/>
</dbReference>
<comment type="caution">
    <text evidence="2">The sequence shown here is derived from an EMBL/GenBank/DDBJ whole genome shotgun (WGS) entry which is preliminary data.</text>
</comment>
<dbReference type="EMBL" id="BAAAME010000002">
    <property type="protein sequence ID" value="GAA1731645.1"/>
    <property type="molecule type" value="Genomic_DNA"/>
</dbReference>
<name>A0ABP4VR30_9ACTN</name>
<gene>
    <name evidence="2" type="ORF">GCM10009710_10380</name>
</gene>
<accession>A0ABP4VR30</accession>
<reference evidence="3" key="1">
    <citation type="journal article" date="2019" name="Int. J. Syst. Evol. Microbiol.">
        <title>The Global Catalogue of Microorganisms (GCM) 10K type strain sequencing project: providing services to taxonomists for standard genome sequencing and annotation.</title>
        <authorList>
            <consortium name="The Broad Institute Genomics Platform"/>
            <consortium name="The Broad Institute Genome Sequencing Center for Infectious Disease"/>
            <person name="Wu L."/>
            <person name="Ma J."/>
        </authorList>
    </citation>
    <scope>NUCLEOTIDE SEQUENCE [LARGE SCALE GENOMIC DNA]</scope>
    <source>
        <strain evidence="3">JCM 13518</strain>
    </source>
</reference>
<evidence type="ECO:0000259" key="1">
    <source>
        <dbReference type="Pfam" id="PF02464"/>
    </source>
</evidence>
<protein>
    <submittedName>
        <fullName evidence="2">CinA family protein</fullName>
    </submittedName>
</protein>
<dbReference type="Gene3D" id="3.90.950.20">
    <property type="entry name" value="CinA-like"/>
    <property type="match status" value="1"/>
</dbReference>
<dbReference type="NCBIfam" id="TIGR00199">
    <property type="entry name" value="PncC_domain"/>
    <property type="match status" value="1"/>
</dbReference>
<feature type="domain" description="CinA C-terminal" evidence="1">
    <location>
        <begin position="3"/>
        <end position="147"/>
    </location>
</feature>
<organism evidence="2 3">
    <name type="scientific">Aeromicrobium alkaliterrae</name>
    <dbReference type="NCBI Taxonomy" id="302168"/>
    <lineage>
        <taxon>Bacteria</taxon>
        <taxon>Bacillati</taxon>
        <taxon>Actinomycetota</taxon>
        <taxon>Actinomycetes</taxon>
        <taxon>Propionibacteriales</taxon>
        <taxon>Nocardioidaceae</taxon>
        <taxon>Aeromicrobium</taxon>
    </lineage>
</organism>
<keyword evidence="3" id="KW-1185">Reference proteome</keyword>
<evidence type="ECO:0000313" key="2">
    <source>
        <dbReference type="EMBL" id="GAA1731645.1"/>
    </source>
</evidence>
<evidence type="ECO:0000313" key="3">
    <source>
        <dbReference type="Proteomes" id="UP001501057"/>
    </source>
</evidence>
<sequence>MTVADELVALLVARGLTVATAESLTGGAVCAELVSVPGASAVVRGGVVAYAADVKRDALGVPEALIASVGTVDAAVARAMAEGVRERLGADVGLATTGNAGPDPSEGKPVGRVHVAMATASGTEDWVLDLEGDRPTIRRSTVDVLLSQALARLAGPAGA</sequence>
<proteinExistence type="predicted"/>
<dbReference type="RefSeq" id="WP_344198458.1">
    <property type="nucleotide sequence ID" value="NZ_BAAAME010000002.1"/>
</dbReference>